<accession>A0ABU2Y6Y5</accession>
<dbReference type="RefSeq" id="WP_311594052.1">
    <property type="nucleotide sequence ID" value="NZ_JAVRHV010000006.1"/>
</dbReference>
<evidence type="ECO:0000313" key="8">
    <source>
        <dbReference type="Proteomes" id="UP001252186"/>
    </source>
</evidence>
<evidence type="ECO:0000313" key="7">
    <source>
        <dbReference type="EMBL" id="MDT0553968.1"/>
    </source>
</evidence>
<feature type="transmembrane region" description="Helical" evidence="6">
    <location>
        <begin position="34"/>
        <end position="51"/>
    </location>
</feature>
<comment type="similarity">
    <text evidence="2">Belongs to the TMEM86 family.</text>
</comment>
<feature type="transmembrane region" description="Helical" evidence="6">
    <location>
        <begin position="82"/>
        <end position="100"/>
    </location>
</feature>
<evidence type="ECO:0000256" key="5">
    <source>
        <dbReference type="ARBA" id="ARBA00023136"/>
    </source>
</evidence>
<feature type="transmembrane region" description="Helical" evidence="6">
    <location>
        <begin position="136"/>
        <end position="157"/>
    </location>
</feature>
<feature type="transmembrane region" description="Helical" evidence="6">
    <location>
        <begin position="169"/>
        <end position="189"/>
    </location>
</feature>
<organism evidence="7 8">
    <name type="scientific">Urechidicola vernalis</name>
    <dbReference type="NCBI Taxonomy" id="3075600"/>
    <lineage>
        <taxon>Bacteria</taxon>
        <taxon>Pseudomonadati</taxon>
        <taxon>Bacteroidota</taxon>
        <taxon>Flavobacteriia</taxon>
        <taxon>Flavobacteriales</taxon>
        <taxon>Flavobacteriaceae</taxon>
        <taxon>Urechidicola</taxon>
    </lineage>
</organism>
<sequence length="222" mass="24979">MNKSYHSKVWLLLFTIISLLHLTGFIIENDALRHVTKPFILIFLGLYYWSSVVVKRKLYLIALFFSFLGDVLLISISELSFMLGLGAFLLSHLFYISLILRSIRKSSFSDKMMAAIPFVLLFSGLIYLLKDNLGGLLVPVVLYGLVISLFGTTALLNYNLEKSKPSKELLIGAILFIVSDSILAINKFFSASELMAISVMITYILAQYVICTSVINNLKERS</sequence>
<dbReference type="Proteomes" id="UP001252186">
    <property type="component" value="Unassembled WGS sequence"/>
</dbReference>
<comment type="subcellular location">
    <subcellularLocation>
        <location evidence="1">Membrane</location>
        <topology evidence="1">Multi-pass membrane protein</topology>
    </subcellularLocation>
</comment>
<evidence type="ECO:0000256" key="2">
    <source>
        <dbReference type="ARBA" id="ARBA00007375"/>
    </source>
</evidence>
<dbReference type="EMBL" id="JAVRHV010000006">
    <property type="protein sequence ID" value="MDT0553968.1"/>
    <property type="molecule type" value="Genomic_DNA"/>
</dbReference>
<feature type="transmembrane region" description="Helical" evidence="6">
    <location>
        <begin position="195"/>
        <end position="218"/>
    </location>
</feature>
<reference evidence="7 8" key="1">
    <citation type="submission" date="2023-09" db="EMBL/GenBank/DDBJ databases">
        <authorList>
            <person name="Rey-Velasco X."/>
        </authorList>
    </citation>
    <scope>NUCLEOTIDE SEQUENCE [LARGE SCALE GENOMIC DNA]</scope>
    <source>
        <strain evidence="7 8">P050</strain>
    </source>
</reference>
<keyword evidence="8" id="KW-1185">Reference proteome</keyword>
<feature type="transmembrane region" description="Helical" evidence="6">
    <location>
        <begin position="112"/>
        <end position="130"/>
    </location>
</feature>
<evidence type="ECO:0000256" key="4">
    <source>
        <dbReference type="ARBA" id="ARBA00022989"/>
    </source>
</evidence>
<name>A0ABU2Y6Y5_9FLAO</name>
<keyword evidence="5 6" id="KW-0472">Membrane</keyword>
<proteinExistence type="inferred from homology"/>
<protein>
    <submittedName>
        <fullName evidence="7">Lysoplasmalogenase</fullName>
    </submittedName>
</protein>
<evidence type="ECO:0000256" key="6">
    <source>
        <dbReference type="SAM" id="Phobius"/>
    </source>
</evidence>
<keyword evidence="3 6" id="KW-0812">Transmembrane</keyword>
<dbReference type="PANTHER" id="PTHR31885:SF6">
    <property type="entry name" value="GH04784P"/>
    <property type="match status" value="1"/>
</dbReference>
<dbReference type="Pfam" id="PF07947">
    <property type="entry name" value="YhhN"/>
    <property type="match status" value="1"/>
</dbReference>
<feature type="transmembrane region" description="Helical" evidence="6">
    <location>
        <begin position="58"/>
        <end position="76"/>
    </location>
</feature>
<comment type="caution">
    <text evidence="7">The sequence shown here is derived from an EMBL/GenBank/DDBJ whole genome shotgun (WGS) entry which is preliminary data.</text>
</comment>
<keyword evidence="4 6" id="KW-1133">Transmembrane helix</keyword>
<evidence type="ECO:0000256" key="1">
    <source>
        <dbReference type="ARBA" id="ARBA00004141"/>
    </source>
</evidence>
<evidence type="ECO:0000256" key="3">
    <source>
        <dbReference type="ARBA" id="ARBA00022692"/>
    </source>
</evidence>
<dbReference type="PANTHER" id="PTHR31885">
    <property type="entry name" value="GH04784P"/>
    <property type="match status" value="1"/>
</dbReference>
<gene>
    <name evidence="7" type="ORF">RM519_11970</name>
</gene>
<dbReference type="InterPro" id="IPR012506">
    <property type="entry name" value="TMEM86B-like"/>
</dbReference>